<sequence>MTDPQPPSDLPALRALAAWLQHWLNDVRQAVADAERAAAVEARRPRWWVRWQRRPPGAPRRGILHEEGCWHPGAPDLDAAALRRLLAEHGDRVAACEVCRPSPPG</sequence>
<dbReference type="RefSeq" id="WP_311603540.1">
    <property type="nucleotide sequence ID" value="NZ_JAVREM010000072.1"/>
</dbReference>
<protein>
    <submittedName>
        <fullName evidence="1">Uncharacterized protein</fullName>
    </submittedName>
</protein>
<dbReference type="EMBL" id="JAVREM010000072">
    <property type="protein sequence ID" value="MDT0322749.1"/>
    <property type="molecule type" value="Genomic_DNA"/>
</dbReference>
<evidence type="ECO:0000313" key="1">
    <source>
        <dbReference type="EMBL" id="MDT0322749.1"/>
    </source>
</evidence>
<gene>
    <name evidence="1" type="ORF">RNC47_31000</name>
</gene>
<evidence type="ECO:0000313" key="2">
    <source>
        <dbReference type="Proteomes" id="UP001183420"/>
    </source>
</evidence>
<dbReference type="Proteomes" id="UP001183420">
    <property type="component" value="Unassembled WGS sequence"/>
</dbReference>
<keyword evidence="2" id="KW-1185">Reference proteome</keyword>
<reference evidence="2" key="1">
    <citation type="submission" date="2023-07" db="EMBL/GenBank/DDBJ databases">
        <title>30 novel species of actinomycetes from the DSMZ collection.</title>
        <authorList>
            <person name="Nouioui I."/>
        </authorList>
    </citation>
    <scope>NUCLEOTIDE SEQUENCE [LARGE SCALE GENOMIC DNA]</scope>
    <source>
        <strain evidence="2">DSM 44918</strain>
    </source>
</reference>
<organism evidence="1 2">
    <name type="scientific">Streptomyces millisiae</name>
    <dbReference type="NCBI Taxonomy" id="3075542"/>
    <lineage>
        <taxon>Bacteria</taxon>
        <taxon>Bacillati</taxon>
        <taxon>Actinomycetota</taxon>
        <taxon>Actinomycetes</taxon>
        <taxon>Kitasatosporales</taxon>
        <taxon>Streptomycetaceae</taxon>
        <taxon>Streptomyces</taxon>
    </lineage>
</organism>
<proteinExistence type="predicted"/>
<name>A0ABU2LYS3_9ACTN</name>
<comment type="caution">
    <text evidence="1">The sequence shown here is derived from an EMBL/GenBank/DDBJ whole genome shotgun (WGS) entry which is preliminary data.</text>
</comment>
<accession>A0ABU2LYS3</accession>